<proteinExistence type="predicted"/>
<evidence type="ECO:0000256" key="2">
    <source>
        <dbReference type="SAM" id="SignalP"/>
    </source>
</evidence>
<accession>A0A2V4QWF5</accession>
<gene>
    <name evidence="4" type="ORF">CFR76_12725</name>
</gene>
<protein>
    <submittedName>
        <fullName evidence="4">Serine hydrolase</fullName>
    </submittedName>
</protein>
<comment type="caution">
    <text evidence="4">The sequence shown here is derived from an EMBL/GenBank/DDBJ whole genome shotgun (WGS) entry which is preliminary data.</text>
</comment>
<dbReference type="Pfam" id="PF00144">
    <property type="entry name" value="Beta-lactamase"/>
    <property type="match status" value="1"/>
</dbReference>
<evidence type="ECO:0000259" key="3">
    <source>
        <dbReference type="Pfam" id="PF00144"/>
    </source>
</evidence>
<dbReference type="AlphaFoldDB" id="A0A2V4QWF5"/>
<dbReference type="GO" id="GO:0016787">
    <property type="term" value="F:hydrolase activity"/>
    <property type="evidence" value="ECO:0007669"/>
    <property type="project" value="UniProtKB-KW"/>
</dbReference>
<reference evidence="4 5" key="1">
    <citation type="submission" date="2017-07" db="EMBL/GenBank/DDBJ databases">
        <title>A draft genome sequence of Komagataeibacter swingsii LMG 22125.</title>
        <authorList>
            <person name="Skraban J."/>
            <person name="Cleenwerck I."/>
            <person name="Vandamme P."/>
            <person name="Trcek J."/>
        </authorList>
    </citation>
    <scope>NUCLEOTIDE SEQUENCE [LARGE SCALE GENOMIC DNA]</scope>
    <source>
        <strain evidence="4 5">LMG 22125</strain>
    </source>
</reference>
<keyword evidence="5" id="KW-1185">Reference proteome</keyword>
<dbReference type="EMBL" id="NKUB01000019">
    <property type="protein sequence ID" value="PYD68861.1"/>
    <property type="molecule type" value="Genomic_DNA"/>
</dbReference>
<sequence>MHVFPAAPRLMRRHALMLAGAATLTACAPPAQGGQPPAPDMRAVDRRLQQAVAQGEAPGVVCAIGHDRQVVHRAVYGRRAVTPAPEAMTWDTVFDMASLTKPVITAPCIMQLWEQGRFGLDDPVSRYLPQFAAAGKSTITIRHLLTHYSGLPPDLDLTRPWQGHDAAFDLTMQAAPTRPPGSGFIYSDINFITLGFVVEKLSGMALDAYATRFILAPLGLRQSRFMPPDTWSARIAPTQADEHGQMLRGRVNDPSARRMGGVAGHAGLFSTASDMCLYAQALLDRRAGRPSAYPLRADTLMLMTAPQQPQGKTDLRGLGWDIATHYSSVRGDRFPVGSFGHTGFTGTSLWLDPGSDSYVVILTSRLHPDGRGNVVRLRHDVATVAALALIPSRG</sequence>
<keyword evidence="1 4" id="KW-0378">Hydrolase</keyword>
<dbReference type="Proteomes" id="UP000247371">
    <property type="component" value="Unassembled WGS sequence"/>
</dbReference>
<dbReference type="PANTHER" id="PTHR43283:SF11">
    <property type="entry name" value="BETA-LACTAMASE-RELATED DOMAIN-CONTAINING PROTEIN"/>
    <property type="match status" value="1"/>
</dbReference>
<feature type="chain" id="PRO_5016128362" evidence="2">
    <location>
        <begin position="34"/>
        <end position="394"/>
    </location>
</feature>
<feature type="signal peptide" evidence="2">
    <location>
        <begin position="1"/>
        <end position="33"/>
    </location>
</feature>
<dbReference type="Gene3D" id="3.40.710.10">
    <property type="entry name" value="DD-peptidase/beta-lactamase superfamily"/>
    <property type="match status" value="1"/>
</dbReference>
<name>A0A2V4QWF5_9PROT</name>
<evidence type="ECO:0000256" key="1">
    <source>
        <dbReference type="ARBA" id="ARBA00022801"/>
    </source>
</evidence>
<dbReference type="InterPro" id="IPR001466">
    <property type="entry name" value="Beta-lactam-related"/>
</dbReference>
<dbReference type="SUPFAM" id="SSF56601">
    <property type="entry name" value="beta-lactamase/transpeptidase-like"/>
    <property type="match status" value="1"/>
</dbReference>
<dbReference type="PANTHER" id="PTHR43283">
    <property type="entry name" value="BETA-LACTAMASE-RELATED"/>
    <property type="match status" value="1"/>
</dbReference>
<feature type="domain" description="Beta-lactamase-related" evidence="3">
    <location>
        <begin position="44"/>
        <end position="373"/>
    </location>
</feature>
<evidence type="ECO:0000313" key="5">
    <source>
        <dbReference type="Proteomes" id="UP000247371"/>
    </source>
</evidence>
<keyword evidence="2" id="KW-0732">Signal</keyword>
<organism evidence="4 5">
    <name type="scientific">Komagataeibacter swingsii</name>
    <dbReference type="NCBI Taxonomy" id="215220"/>
    <lineage>
        <taxon>Bacteria</taxon>
        <taxon>Pseudomonadati</taxon>
        <taxon>Pseudomonadota</taxon>
        <taxon>Alphaproteobacteria</taxon>
        <taxon>Acetobacterales</taxon>
        <taxon>Acetobacteraceae</taxon>
        <taxon>Komagataeibacter</taxon>
    </lineage>
</organism>
<evidence type="ECO:0000313" key="4">
    <source>
        <dbReference type="EMBL" id="PYD68861.1"/>
    </source>
</evidence>
<dbReference type="InterPro" id="IPR050789">
    <property type="entry name" value="Diverse_Enzym_Activities"/>
</dbReference>
<dbReference type="RefSeq" id="WP_110557384.1">
    <property type="nucleotide sequence ID" value="NZ_NKUB01000019.1"/>
</dbReference>
<dbReference type="InterPro" id="IPR012338">
    <property type="entry name" value="Beta-lactam/transpept-like"/>
</dbReference>